<dbReference type="InterPro" id="IPR007627">
    <property type="entry name" value="RNA_pol_sigma70_r2"/>
</dbReference>
<keyword evidence="3" id="KW-0731">Sigma factor</keyword>
<evidence type="ECO:0008006" key="10">
    <source>
        <dbReference type="Google" id="ProtNLM"/>
    </source>
</evidence>
<accession>A0A7S0NMY3</accession>
<dbReference type="GO" id="GO:0003677">
    <property type="term" value="F:DNA binding"/>
    <property type="evidence" value="ECO:0007669"/>
    <property type="project" value="UniProtKB-KW"/>
</dbReference>
<dbReference type="SUPFAM" id="SSF88659">
    <property type="entry name" value="Sigma3 and sigma4 domains of RNA polymerase sigma factors"/>
    <property type="match status" value="2"/>
</dbReference>
<dbReference type="InterPro" id="IPR013325">
    <property type="entry name" value="RNA_pol_sigma_r2"/>
</dbReference>
<evidence type="ECO:0000256" key="4">
    <source>
        <dbReference type="ARBA" id="ARBA00023125"/>
    </source>
</evidence>
<proteinExistence type="inferred from homology"/>
<dbReference type="EMBL" id="HBEQ01011992">
    <property type="protein sequence ID" value="CAD8522532.1"/>
    <property type="molecule type" value="Transcribed_RNA"/>
</dbReference>
<evidence type="ECO:0000259" key="8">
    <source>
        <dbReference type="Pfam" id="PF04542"/>
    </source>
</evidence>
<dbReference type="PANTHER" id="PTHR30603">
    <property type="entry name" value="RNA POLYMERASE SIGMA FACTOR RPO"/>
    <property type="match status" value="1"/>
</dbReference>
<evidence type="ECO:0000259" key="7">
    <source>
        <dbReference type="Pfam" id="PF04539"/>
    </source>
</evidence>
<sequence>MLAAAPAHGGCLRWTAVSRPGSERLGSSTSGLRGAARWVRAPESHRRRRVAASYEAGGSTSSSSDEDPEVALKSSQTARARGGPRYSALTSGRGSSKDEDDAGAVRKKVSAATRRTSRPKDAEARREQRRRSSARKPWMTESTVNLTADEEQACGAAIQELLTIEAMATQLAEESIAAELRDEKGAGDPFSVDFGKKKKKKRGPTSGASSLAVTPGIGRDTSSPAFRRELARAMSFTSPAQLKERVDAGQEARRVLVTRNVGLARSVAADIHAKLNDADRGLLSVSDLMQEGCAGLATAADKFDPQRGYRFSTYAFFWIKKAVIDCVGNSGRTIRLPIHVNENIQKMKKATRELKEIKVRDPTEDELADRLGWSVVKLRQMKVWAFRTPVSMDATTAKKGDPWEDADDAVAEAASLNAATQSLDFGTGLNAPSDMAEADVDADLLQMALEEVFSTLLPREAFILRHRFGLAAASTAMEGGDWLKASRAEVLSALRDDEGMGTRGGANFKTLGNLLGVSSESVRTYERRALAKLKQPDRIALLLPHLNMEKDNIKLNDTDEFVEALNVAIKEADDQTGGKVRASLCMIPRVGVEGAKEEGKKKRPKRRGPRKVKQIQSESAQAAAAAAAEEEIKTENAAAKESIIVS</sequence>
<comment type="similarity">
    <text evidence="1">Belongs to the sigma-70 factor family.</text>
</comment>
<organism evidence="9">
    <name type="scientific">Micromonas pusilla</name>
    <name type="common">Picoplanktonic green alga</name>
    <name type="synonym">Chromulina pusilla</name>
    <dbReference type="NCBI Taxonomy" id="38833"/>
    <lineage>
        <taxon>Eukaryota</taxon>
        <taxon>Viridiplantae</taxon>
        <taxon>Chlorophyta</taxon>
        <taxon>Mamiellophyceae</taxon>
        <taxon>Mamiellales</taxon>
        <taxon>Mamiellaceae</taxon>
        <taxon>Micromonas</taxon>
    </lineage>
</organism>
<dbReference type="PANTHER" id="PTHR30603:SF47">
    <property type="entry name" value="RNA POLYMERASE SIGMA FACTOR SIGD, CHLOROPLASTIC"/>
    <property type="match status" value="1"/>
</dbReference>
<feature type="compositionally biased region" description="Low complexity" evidence="6">
    <location>
        <begin position="52"/>
        <end position="63"/>
    </location>
</feature>
<evidence type="ECO:0000256" key="1">
    <source>
        <dbReference type="ARBA" id="ARBA00007788"/>
    </source>
</evidence>
<keyword evidence="2" id="KW-0805">Transcription regulation</keyword>
<dbReference type="InterPro" id="IPR007624">
    <property type="entry name" value="RNA_pol_sigma70_r3"/>
</dbReference>
<dbReference type="SUPFAM" id="SSF88946">
    <property type="entry name" value="Sigma2 domain of RNA polymerase sigma factors"/>
    <property type="match status" value="1"/>
</dbReference>
<dbReference type="Gene3D" id="1.10.10.10">
    <property type="entry name" value="Winged helix-like DNA-binding domain superfamily/Winged helix DNA-binding domain"/>
    <property type="match status" value="2"/>
</dbReference>
<feature type="compositionally biased region" description="Basic residues" evidence="6">
    <location>
        <begin position="601"/>
        <end position="613"/>
    </location>
</feature>
<reference evidence="9" key="1">
    <citation type="submission" date="2021-01" db="EMBL/GenBank/DDBJ databases">
        <authorList>
            <person name="Corre E."/>
            <person name="Pelletier E."/>
            <person name="Niang G."/>
            <person name="Scheremetjew M."/>
            <person name="Finn R."/>
            <person name="Kale V."/>
            <person name="Holt S."/>
            <person name="Cochrane G."/>
            <person name="Meng A."/>
            <person name="Brown T."/>
            <person name="Cohen L."/>
        </authorList>
    </citation>
    <scope>NUCLEOTIDE SEQUENCE</scope>
    <source>
        <strain evidence="9">CCMP1723</strain>
    </source>
</reference>
<protein>
    <recommendedName>
        <fullName evidence="10">RNA polymerase sigma factor</fullName>
    </recommendedName>
</protein>
<keyword evidence="5" id="KW-0804">Transcription</keyword>
<dbReference type="InterPro" id="IPR036388">
    <property type="entry name" value="WH-like_DNA-bd_sf"/>
</dbReference>
<dbReference type="Pfam" id="PF04539">
    <property type="entry name" value="Sigma70_r3"/>
    <property type="match status" value="1"/>
</dbReference>
<dbReference type="GO" id="GO:0006352">
    <property type="term" value="P:DNA-templated transcription initiation"/>
    <property type="evidence" value="ECO:0007669"/>
    <property type="project" value="InterPro"/>
</dbReference>
<evidence type="ECO:0000256" key="3">
    <source>
        <dbReference type="ARBA" id="ARBA00023082"/>
    </source>
</evidence>
<evidence type="ECO:0000256" key="5">
    <source>
        <dbReference type="ARBA" id="ARBA00023163"/>
    </source>
</evidence>
<dbReference type="InterPro" id="IPR014284">
    <property type="entry name" value="RNA_pol_sigma-70_dom"/>
</dbReference>
<dbReference type="GO" id="GO:0016987">
    <property type="term" value="F:sigma factor activity"/>
    <property type="evidence" value="ECO:0007669"/>
    <property type="project" value="UniProtKB-KW"/>
</dbReference>
<evidence type="ECO:0000256" key="6">
    <source>
        <dbReference type="SAM" id="MobiDB-lite"/>
    </source>
</evidence>
<dbReference type="Gene3D" id="1.10.601.10">
    <property type="entry name" value="RNA Polymerase Primary Sigma Factor"/>
    <property type="match status" value="1"/>
</dbReference>
<evidence type="ECO:0000313" key="9">
    <source>
        <dbReference type="EMBL" id="CAD8522532.1"/>
    </source>
</evidence>
<dbReference type="Pfam" id="PF04542">
    <property type="entry name" value="Sigma70_r2"/>
    <property type="match status" value="1"/>
</dbReference>
<feature type="domain" description="RNA polymerase sigma-70 region 2" evidence="8">
    <location>
        <begin position="256"/>
        <end position="325"/>
    </location>
</feature>
<evidence type="ECO:0000256" key="2">
    <source>
        <dbReference type="ARBA" id="ARBA00023015"/>
    </source>
</evidence>
<feature type="domain" description="RNA polymerase sigma-70 region 3" evidence="7">
    <location>
        <begin position="342"/>
        <end position="401"/>
    </location>
</feature>
<name>A0A7S0NMY3_MICPS</name>
<feature type="region of interest" description="Disordered" evidence="6">
    <location>
        <begin position="18"/>
        <end position="142"/>
    </location>
</feature>
<gene>
    <name evidence="9" type="ORF">MCOM1403_LOCUS9647</name>
</gene>
<feature type="region of interest" description="Disordered" evidence="6">
    <location>
        <begin position="594"/>
        <end position="619"/>
    </location>
</feature>
<keyword evidence="4" id="KW-0238">DNA-binding</keyword>
<dbReference type="InterPro" id="IPR000943">
    <property type="entry name" value="RNA_pol_sigma70"/>
</dbReference>
<dbReference type="PRINTS" id="PR00046">
    <property type="entry name" value="SIGMA70FCT"/>
</dbReference>
<dbReference type="InterPro" id="IPR050239">
    <property type="entry name" value="Sigma-70_RNA_pol_init_factors"/>
</dbReference>
<dbReference type="AlphaFoldDB" id="A0A7S0NMY3"/>
<dbReference type="NCBIfam" id="TIGR02937">
    <property type="entry name" value="sigma70-ECF"/>
    <property type="match status" value="1"/>
</dbReference>
<dbReference type="InterPro" id="IPR013324">
    <property type="entry name" value="RNA_pol_sigma_r3/r4-like"/>
</dbReference>
<feature type="region of interest" description="Disordered" evidence="6">
    <location>
        <begin position="187"/>
        <end position="221"/>
    </location>
</feature>